<evidence type="ECO:0000256" key="1">
    <source>
        <dbReference type="ARBA" id="ARBA00022679"/>
    </source>
</evidence>
<protein>
    <recommendedName>
        <fullName evidence="6">Beta-1,6-galactofuranosyltransferase</fullName>
    </recommendedName>
</protein>
<feature type="domain" description="Glucosyltransferase 3-like N-terminal" evidence="2">
    <location>
        <begin position="1"/>
        <end position="146"/>
    </location>
</feature>
<dbReference type="STRING" id="369401.SAMN05428642_103491"/>
<dbReference type="RefSeq" id="WP_072403089.1">
    <property type="nucleotide sequence ID" value="NZ_FPKV01000003.1"/>
</dbReference>
<name>A0A1K2INP6_9FLAO</name>
<evidence type="ECO:0000259" key="3">
    <source>
        <dbReference type="Pfam" id="PF26337"/>
    </source>
</evidence>
<dbReference type="Pfam" id="PF26334">
    <property type="entry name" value="Gtf3_N"/>
    <property type="match status" value="1"/>
</dbReference>
<evidence type="ECO:0000259" key="2">
    <source>
        <dbReference type="Pfam" id="PF26334"/>
    </source>
</evidence>
<reference evidence="4 5" key="1">
    <citation type="submission" date="2016-10" db="EMBL/GenBank/DDBJ databases">
        <authorList>
            <person name="de Groot N.N."/>
        </authorList>
    </citation>
    <scope>NUCLEOTIDE SEQUENCE [LARGE SCALE GENOMIC DNA]</scope>
    <source>
        <strain evidence="4 5">DSM 18180</strain>
    </source>
</reference>
<dbReference type="AlphaFoldDB" id="A0A1K2INP6"/>
<organism evidence="4 5">
    <name type="scientific">Flaviramulus basaltis</name>
    <dbReference type="NCBI Taxonomy" id="369401"/>
    <lineage>
        <taxon>Bacteria</taxon>
        <taxon>Pseudomonadati</taxon>
        <taxon>Bacteroidota</taxon>
        <taxon>Flavobacteriia</taxon>
        <taxon>Flavobacteriales</taxon>
        <taxon>Flavobacteriaceae</taxon>
        <taxon>Flaviramulus</taxon>
    </lineage>
</organism>
<evidence type="ECO:0000313" key="4">
    <source>
        <dbReference type="EMBL" id="SFZ93991.1"/>
    </source>
</evidence>
<dbReference type="Pfam" id="PF26337">
    <property type="entry name" value="Gtf3_C"/>
    <property type="match status" value="1"/>
</dbReference>
<dbReference type="Proteomes" id="UP000182544">
    <property type="component" value="Unassembled WGS sequence"/>
</dbReference>
<keyword evidence="5" id="KW-1185">Reference proteome</keyword>
<dbReference type="OrthoDB" id="9790931at2"/>
<gene>
    <name evidence="4" type="ORF">SAMN05428642_103491</name>
</gene>
<dbReference type="EMBL" id="FPKV01000003">
    <property type="protein sequence ID" value="SFZ93991.1"/>
    <property type="molecule type" value="Genomic_DNA"/>
</dbReference>
<dbReference type="InterPro" id="IPR058592">
    <property type="entry name" value="Gtf3_C"/>
</dbReference>
<feature type="domain" description="Glucosyltransferase 3-like C-terminal" evidence="3">
    <location>
        <begin position="170"/>
        <end position="340"/>
    </location>
</feature>
<dbReference type="InterPro" id="IPR058591">
    <property type="entry name" value="Gtf3_N"/>
</dbReference>
<dbReference type="Gene3D" id="3.40.50.2000">
    <property type="entry name" value="Glycogen Phosphorylase B"/>
    <property type="match status" value="2"/>
</dbReference>
<sequence>MYYISKNYKSVFNASGKAKTDFEYVLKEVGFKNLGFKQSSIPNSVVGAIKNFMGITIALIRLPFKSILFTQYPVNKYRKYIVSVAQLKKCKTVTIVHDVSFLRKRTKNKNAELDNICKSDAVVVHNPTMKQWFLDQGVKIPVINLELFDYVVFDRPTQNDAIKKVDTYSLVYAGGYGGNKNSYVYDVDKVKTNNFNLKLYGKGFDSEKRIVPEKESLVLYEGAFPADKIPYKIIGDFGLVWDGNSVETCSGQYGEYLKFNNPHKTSLYLLCGLPLIIWKEAALAPFVQENNLGITISSLEELNDILEKLDFEDYKKIKENVLIFQKKVMSGEFGKAAIKAALKHL</sequence>
<accession>A0A1K2INP6</accession>
<proteinExistence type="predicted"/>
<evidence type="ECO:0008006" key="6">
    <source>
        <dbReference type="Google" id="ProtNLM"/>
    </source>
</evidence>
<dbReference type="PIRSF" id="PIRSF007023">
    <property type="entry name" value="UDP-Galf_transf"/>
    <property type="match status" value="1"/>
</dbReference>
<evidence type="ECO:0000313" key="5">
    <source>
        <dbReference type="Proteomes" id="UP000182544"/>
    </source>
</evidence>
<keyword evidence="1" id="KW-0808">Transferase</keyword>